<organism evidence="1 2">
    <name type="scientific">Natrialba magadii (strain ATCC 43099 / DSM 3394 / CCM 3739 / CIP 104546 / IAM 13178 / JCM 8861 / NBRC 102185 / NCIMB 2190 / MS3)</name>
    <name type="common">Natronobacterium magadii</name>
    <dbReference type="NCBI Taxonomy" id="547559"/>
    <lineage>
        <taxon>Archaea</taxon>
        <taxon>Methanobacteriati</taxon>
        <taxon>Methanobacteriota</taxon>
        <taxon>Stenosarchaea group</taxon>
        <taxon>Halobacteria</taxon>
        <taxon>Halobacteriales</taxon>
        <taxon>Natrialbaceae</taxon>
        <taxon>Natrialba</taxon>
    </lineage>
</organism>
<dbReference type="HOGENOM" id="CLU_1976593_0_0_2"/>
<geneLocation type="plasmid" evidence="1 2">
    <name>pNMAG03</name>
</geneLocation>
<evidence type="ECO:0000313" key="1">
    <source>
        <dbReference type="EMBL" id="ADD07771.1"/>
    </source>
</evidence>
<sequence>MSPLPSSAAAVRQRLHMHGVDISIQHYEVGEGGSRGSPAEESATDDVKAYVQDKSASTSLSELLGQEMSIDIVFTVLADDVDEDLRDGGHDAASTVTYHGRSYVVEHAEDEGGATITLHCSTREDS</sequence>
<dbReference type="RefSeq" id="WP_012997003.1">
    <property type="nucleotide sequence ID" value="NC_013925.1"/>
</dbReference>
<name>D3T2G2_NATMM</name>
<dbReference type="EMBL" id="CP001935">
    <property type="protein sequence ID" value="ADD07771.1"/>
    <property type="molecule type" value="Genomic_DNA"/>
</dbReference>
<keyword evidence="1" id="KW-0614">Plasmid</keyword>
<reference evidence="2" key="1">
    <citation type="submission" date="2010-02" db="EMBL/GenBank/DDBJ databases">
        <title>Complete sequence of plasmid 3 of Natrialba magadii ATCC 43099.</title>
        <authorList>
            <consortium name="US DOE Joint Genome Institute"/>
            <person name="Lucas S."/>
            <person name="Copeland A."/>
            <person name="Lapidus A."/>
            <person name="Cheng J.-F."/>
            <person name="Bruce D."/>
            <person name="Goodwin L."/>
            <person name="Pitluck S."/>
            <person name="Davenport K."/>
            <person name="Saunders E."/>
            <person name="Detter J.C."/>
            <person name="Han C."/>
            <person name="Tapia R."/>
            <person name="Land M."/>
            <person name="Hauser L."/>
            <person name="Kyrpides N."/>
            <person name="Mikhailova N."/>
            <person name="De Castro R.E."/>
            <person name="Maupin-Furlow J.A."/>
            <person name="Woyke T."/>
        </authorList>
    </citation>
    <scope>NUCLEOTIDE SEQUENCE [LARGE SCALE GENOMIC DNA]</scope>
    <source>
        <strain evidence="2">ATCC 43099 / DSM 3394 / CCM 3739 / CIP 104546 / IAM 13178 / JCM 8861 / NBRC 102185 / NCIMB 2190 / MS3</strain>
        <plasmid evidence="2">pNMAG03</plasmid>
    </source>
</reference>
<dbReference type="AlphaFoldDB" id="D3T2G2"/>
<dbReference type="Proteomes" id="UP000001879">
    <property type="component" value="Plasmid pNMAG03"/>
</dbReference>
<gene>
    <name evidence="1" type="ordered locus">Nmag_4263</name>
</gene>
<protein>
    <submittedName>
        <fullName evidence="1">Virus protein phiCh1-VP14</fullName>
    </submittedName>
</protein>
<dbReference type="KEGG" id="nmg:Nmag_4263"/>
<dbReference type="GeneID" id="8826891"/>
<keyword evidence="2" id="KW-1185">Reference proteome</keyword>
<accession>D3T2G2</accession>
<proteinExistence type="predicted"/>
<reference evidence="1 2" key="2">
    <citation type="journal article" date="2012" name="BMC Genomics">
        <title>A comparative genomics perspective on the genetic content of the alkaliphilic haloarchaeon Natrialba magadii ATCC 43099T.</title>
        <authorList>
            <person name="Siddaramappa S."/>
            <person name="Challacombe J.F."/>
            <person name="Decastro R.E."/>
            <person name="Pfeiffer F."/>
            <person name="Sastre D.E."/>
            <person name="Gimenez M.I."/>
            <person name="Paggi R.A."/>
            <person name="Detter J.C."/>
            <person name="Davenport K.W."/>
            <person name="Goodwin L.A."/>
            <person name="Kyrpides N."/>
            <person name="Tapia R."/>
            <person name="Pitluck S."/>
            <person name="Lucas S."/>
            <person name="Woyke T."/>
            <person name="Maupin-Furlow J.A."/>
        </authorList>
    </citation>
    <scope>NUCLEOTIDE SEQUENCE [LARGE SCALE GENOMIC DNA]</scope>
    <source>
        <strain evidence="2">ATCC 43099 / DSM 3394 / CCM 3739 / CIP 104546 / IAM 13178 / JCM 8861 / NBRC 102185 / NCIMB 2190 / MS3</strain>
    </source>
</reference>
<evidence type="ECO:0000313" key="2">
    <source>
        <dbReference type="Proteomes" id="UP000001879"/>
    </source>
</evidence>